<evidence type="ECO:0000313" key="1">
    <source>
        <dbReference type="EMBL" id="KKL50933.1"/>
    </source>
</evidence>
<protein>
    <submittedName>
        <fullName evidence="1">Uncharacterized protein</fullName>
    </submittedName>
</protein>
<dbReference type="AlphaFoldDB" id="A0A0F9CNK1"/>
<name>A0A0F9CNK1_9ZZZZ</name>
<gene>
    <name evidence="1" type="ORF">LCGC14_2300550</name>
</gene>
<reference evidence="1" key="1">
    <citation type="journal article" date="2015" name="Nature">
        <title>Complex archaea that bridge the gap between prokaryotes and eukaryotes.</title>
        <authorList>
            <person name="Spang A."/>
            <person name="Saw J.H."/>
            <person name="Jorgensen S.L."/>
            <person name="Zaremba-Niedzwiedzka K."/>
            <person name="Martijn J."/>
            <person name="Lind A.E."/>
            <person name="van Eijk R."/>
            <person name="Schleper C."/>
            <person name="Guy L."/>
            <person name="Ettema T.J."/>
        </authorList>
    </citation>
    <scope>NUCLEOTIDE SEQUENCE</scope>
</reference>
<accession>A0A0F9CNK1</accession>
<organism evidence="1">
    <name type="scientific">marine sediment metagenome</name>
    <dbReference type="NCBI Taxonomy" id="412755"/>
    <lineage>
        <taxon>unclassified sequences</taxon>
        <taxon>metagenomes</taxon>
        <taxon>ecological metagenomes</taxon>
    </lineage>
</organism>
<sequence length="185" mass="20041">MSVSEITRFSPRFYHTPPPARPIDMALPVGEWLARGSVNGDGTGGFATITLITELFPAGPLFLWSVEDLDAFASNASGNLSIEASSQDEVLNEDGTRDDYGVVRGDIPLATTGIRAGVHIFAGSNLQIRKIFQPAKAVPGVTFGTFSVQFGWDTNVNVTVYNARAWGYVWSVRALREPNGPRRPV</sequence>
<proteinExistence type="predicted"/>
<dbReference type="EMBL" id="LAZR01032423">
    <property type="protein sequence ID" value="KKL50933.1"/>
    <property type="molecule type" value="Genomic_DNA"/>
</dbReference>
<comment type="caution">
    <text evidence="1">The sequence shown here is derived from an EMBL/GenBank/DDBJ whole genome shotgun (WGS) entry which is preliminary data.</text>
</comment>